<dbReference type="WBParaSite" id="nRc.2.0.1.t28549-RA">
    <property type="protein sequence ID" value="nRc.2.0.1.t28549-RA"/>
    <property type="gene ID" value="nRc.2.0.1.g28549"/>
</dbReference>
<keyword evidence="2" id="KW-1185">Reference proteome</keyword>
<evidence type="ECO:0000313" key="2">
    <source>
        <dbReference type="Proteomes" id="UP000887565"/>
    </source>
</evidence>
<accession>A0A915JQL4</accession>
<evidence type="ECO:0000313" key="3">
    <source>
        <dbReference type="WBParaSite" id="nRc.2.0.1.t28549-RA"/>
    </source>
</evidence>
<proteinExistence type="predicted"/>
<evidence type="ECO:0000256" key="1">
    <source>
        <dbReference type="SAM" id="MobiDB-lite"/>
    </source>
</evidence>
<organism evidence="2 3">
    <name type="scientific">Romanomermis culicivorax</name>
    <name type="common">Nematode worm</name>
    <dbReference type="NCBI Taxonomy" id="13658"/>
    <lineage>
        <taxon>Eukaryota</taxon>
        <taxon>Metazoa</taxon>
        <taxon>Ecdysozoa</taxon>
        <taxon>Nematoda</taxon>
        <taxon>Enoplea</taxon>
        <taxon>Dorylaimia</taxon>
        <taxon>Mermithida</taxon>
        <taxon>Mermithoidea</taxon>
        <taxon>Mermithidae</taxon>
        <taxon>Romanomermis</taxon>
    </lineage>
</organism>
<reference evidence="3" key="1">
    <citation type="submission" date="2022-11" db="UniProtKB">
        <authorList>
            <consortium name="WormBaseParasite"/>
        </authorList>
    </citation>
    <scope>IDENTIFICATION</scope>
</reference>
<feature type="region of interest" description="Disordered" evidence="1">
    <location>
        <begin position="42"/>
        <end position="80"/>
    </location>
</feature>
<name>A0A915JQL4_ROMCU</name>
<dbReference type="AlphaFoldDB" id="A0A915JQL4"/>
<feature type="compositionally biased region" description="Basic and acidic residues" evidence="1">
    <location>
        <begin position="62"/>
        <end position="73"/>
    </location>
</feature>
<protein>
    <submittedName>
        <fullName evidence="3">Uncharacterized protein</fullName>
    </submittedName>
</protein>
<dbReference type="Proteomes" id="UP000887565">
    <property type="component" value="Unplaced"/>
</dbReference>
<feature type="compositionally biased region" description="Basic and acidic residues" evidence="1">
    <location>
        <begin position="42"/>
        <end position="52"/>
    </location>
</feature>
<sequence length="80" mass="9537">MLLWEYQSATASDVFKTAYYLVMYNYTHNTAWQVMYGYSERKRANSNSERKRANSNGDEETEYQKKICKLEEQTDKEEDG</sequence>